<reference evidence="2 3" key="1">
    <citation type="submission" date="2013-02" db="EMBL/GenBank/DDBJ databases">
        <title>The Genome Annotation of Plasmodium falciparum Vietnam Oak-Knoll (FVO).</title>
        <authorList>
            <consortium name="The Broad Institute Genome Sequencing Platform"/>
            <consortium name="The Broad Institute Genome Sequencing Center for Infectious Disease"/>
            <person name="Neafsey D."/>
            <person name="Hoffman S."/>
            <person name="Volkman S."/>
            <person name="Rosenthal P."/>
            <person name="Walker B."/>
            <person name="Young S.K."/>
            <person name="Zeng Q."/>
            <person name="Gargeya S."/>
            <person name="Fitzgerald M."/>
            <person name="Haas B."/>
            <person name="Abouelleil A."/>
            <person name="Allen A.W."/>
            <person name="Alvarado L."/>
            <person name="Arachchi H.M."/>
            <person name="Berlin A.M."/>
            <person name="Chapman S.B."/>
            <person name="Gainer-Dewar J."/>
            <person name="Goldberg J."/>
            <person name="Griggs A."/>
            <person name="Gujja S."/>
            <person name="Hansen M."/>
            <person name="Howarth C."/>
            <person name="Imamovic A."/>
            <person name="Ireland A."/>
            <person name="Larimer J."/>
            <person name="McCowan C."/>
            <person name="Murphy C."/>
            <person name="Pearson M."/>
            <person name="Poon T.W."/>
            <person name="Priest M."/>
            <person name="Roberts A."/>
            <person name="Saif S."/>
            <person name="Shea T."/>
            <person name="Sisk P."/>
            <person name="Sykes S."/>
            <person name="Wortman J."/>
            <person name="Nusbaum C."/>
            <person name="Birren B."/>
        </authorList>
    </citation>
    <scope>NUCLEOTIDE SEQUENCE [LARGE SCALE GENOMIC DNA]</scope>
    <source>
        <strain evidence="3">Vietnam Oak-Knoll (FVO)</strain>
    </source>
</reference>
<proteinExistence type="predicted"/>
<dbReference type="Proteomes" id="UP000030690">
    <property type="component" value="Unassembled WGS sequence"/>
</dbReference>
<evidence type="ECO:0000256" key="1">
    <source>
        <dbReference type="SAM" id="MobiDB-lite"/>
    </source>
</evidence>
<evidence type="ECO:0008006" key="4">
    <source>
        <dbReference type="Google" id="ProtNLM"/>
    </source>
</evidence>
<dbReference type="EMBL" id="KI925151">
    <property type="protein sequence ID" value="ETW15920.1"/>
    <property type="molecule type" value="Genomic_DNA"/>
</dbReference>
<feature type="compositionally biased region" description="Polar residues" evidence="1">
    <location>
        <begin position="310"/>
        <end position="323"/>
    </location>
</feature>
<feature type="region of interest" description="Disordered" evidence="1">
    <location>
        <begin position="475"/>
        <end position="495"/>
    </location>
</feature>
<organism evidence="2 3">
    <name type="scientific">Plasmodium falciparum Vietnam Oak-Knoll</name>
    <name type="common">FVO</name>
    <dbReference type="NCBI Taxonomy" id="1036723"/>
    <lineage>
        <taxon>Eukaryota</taxon>
        <taxon>Sar</taxon>
        <taxon>Alveolata</taxon>
        <taxon>Apicomplexa</taxon>
        <taxon>Aconoidasida</taxon>
        <taxon>Haemosporida</taxon>
        <taxon>Plasmodiidae</taxon>
        <taxon>Plasmodium</taxon>
        <taxon>Plasmodium (Laverania)</taxon>
    </lineage>
</organism>
<feature type="region of interest" description="Disordered" evidence="1">
    <location>
        <begin position="310"/>
        <end position="350"/>
    </location>
</feature>
<dbReference type="OrthoDB" id="775571at2759"/>
<evidence type="ECO:0000313" key="3">
    <source>
        <dbReference type="Proteomes" id="UP000030690"/>
    </source>
</evidence>
<feature type="compositionally biased region" description="Low complexity" evidence="1">
    <location>
        <begin position="478"/>
        <end position="495"/>
    </location>
</feature>
<reference evidence="2 3" key="2">
    <citation type="submission" date="2013-02" db="EMBL/GenBank/DDBJ databases">
        <title>The Genome Sequence of Plasmodium falciparum Vietnam Oak-Knoll (FVO).</title>
        <authorList>
            <consortium name="The Broad Institute Genome Sequencing Platform"/>
            <consortium name="The Broad Institute Genome Sequencing Center for Infectious Disease"/>
            <person name="Neafsey D."/>
            <person name="Cheeseman I."/>
            <person name="Volkman S."/>
            <person name="Adams J."/>
            <person name="Walker B."/>
            <person name="Young S.K."/>
            <person name="Zeng Q."/>
            <person name="Gargeya S."/>
            <person name="Fitzgerald M."/>
            <person name="Haas B."/>
            <person name="Abouelleil A."/>
            <person name="Alvarado L."/>
            <person name="Arachchi H.M."/>
            <person name="Berlin A.M."/>
            <person name="Chapman S.B."/>
            <person name="Dewar J."/>
            <person name="Goldberg J."/>
            <person name="Griggs A."/>
            <person name="Gujja S."/>
            <person name="Hansen M."/>
            <person name="Howarth C."/>
            <person name="Imamovic A."/>
            <person name="Larimer J."/>
            <person name="McCowan C."/>
            <person name="Murphy C."/>
            <person name="Neiman D."/>
            <person name="Pearson M."/>
            <person name="Priest M."/>
            <person name="Roberts A."/>
            <person name="Saif S."/>
            <person name="Shea T."/>
            <person name="Sisk P."/>
            <person name="Sykes S."/>
            <person name="Wortman J."/>
            <person name="Nusbaum C."/>
            <person name="Birren B."/>
        </authorList>
    </citation>
    <scope>NUCLEOTIDE SEQUENCE [LARGE SCALE GENOMIC DNA]</scope>
    <source>
        <strain evidence="3">Vietnam Oak-Knoll (FVO)</strain>
    </source>
</reference>
<evidence type="ECO:0000313" key="2">
    <source>
        <dbReference type="EMBL" id="ETW15920.1"/>
    </source>
</evidence>
<name>A0A024V111_PLAFA</name>
<accession>A0A024V111</accession>
<protein>
    <recommendedName>
        <fullName evidence="4">Gamma tubulin complex component protein N-terminal domain-containing protein</fullName>
    </recommendedName>
</protein>
<gene>
    <name evidence="2" type="ORF">PFFVO_05161</name>
</gene>
<sequence>MTSTYINEIRKKQKEYLGCLFNKFEKYSNEKFLHNLITKSINEISLYPFQDVNDNEVIEDINDFINELTINAQYKKKSVFKHLCENFLSDNFYIYNENDRYELKYVILKLLFLISESSKNENIKQVDLLFDKYFCIKDKHNEEKEKKNLQDEYIYKLNMNEKLALDEIKNYNIQEQEKYLKEFYLDDNNYVNYDYHHEKRHDNLHNYDENKYSDDIYTQCSSASEQYEMSDKTSKENTSDEDMKLNNQESFEKNSYSDFYQTQNSYVENYMKNKSELAYENVIKKIYECVYTYPHYQDNTNNIIKKKNATSTRNDDISTMPQSDKSDTYNKNNSNEGKKKSMHTNHLKNGISISSDDDIFISMKRRQKKKSKYEENMYKLKPKEQYFFNDINIYDEETYENNNFLENENNIIYETDIYNLRNVFFTNTKSNHYEEGEEHEYDTNSNEYKTKEKKELSNQMYDKNVYLNDINQVDNKLNHNNKNSNSNNSNNNNNNNNFIIDEVAKCKNQEINTINNKFCDYNKDMNIKNNRRTHKSNSFYVSESFIIKEILMILSLNCPIKFKNNFYMNCSDFLFNKKMDKQKIKDDFLFYINIEKRKECYQKINGKPFRKKKKLFFEKSNDKNNISICYHAVIKKMMNTKLYNIKKKIFNNYIKKMKKITIKLFYINLFICIIENFRNFLYFLPYNLYDIFNYIIHVKESVDQENGKESNTFLSFLFNNMISVNINNNKGDNNNDSEMYNIYINRSCNNFNNYCEGNFLNCFLSSLKNIYSEWITIINILYNYHILIILRQYDIVSVTKEQIVDLVKQIEHIKILKHLKLRHFINFTRKKNRRDRKYKDNIRNKINNKENNNIYINDNINMTNKTNISNNSYNNHNNNNNYYYNHIDQELIEEISSFRSLSLIHLNYLIINYLFMWDNLYDFVNVILSYSLYDSNVYLYPNNHKKEVNNKKLYTTHYDNAKKFCVCYDMFILYWRNSQILNNKYLEKVYRYFLDELNIYYSKYINDWIKKGQIFDKFNEFFICPEKKEKTVYPYNDTTLNIKMQNEFVLCPEFFHSFIFYIISLGNNIRLHMKINNEKNNIDYVDYYVREELNQYRKIFKNNSDMYYNTYNNLYCASNDDNSNELFFFGEYTNNIKILHVNTLNSYYNLENLKYDPNSSLDILCKFLKKSKNKCLPYFNKNVISLNISYDIYIKKYLQEQFSEIYYRSNRIFLYSLMKYCYLLEYFSCLRSLVFLEINDYMLPFFEFIFKENCFLIIDERNMNSIFRQCVYNNTNITAQNKNKFINTNDGNYTCSSFLHQKFTLIHMKIIFSKILDMENHKKYKRKRIFLHMKNDNKIVQNGDEYNNTTIFEERNYKKLNNGKYTMLLKQNDDDTEYIDNNNNIEDDDFMYENYNTCTYNNLLDNSKHNTIQQHDPHYNIKCSSDLRTDENLRKYSICEKLTNTFYKEEIISNIFKKFYLKLKENTLYNNNVNVISYRNLIIESKGAPFVNFLFDSKCLEKYSAIFSYFLEIKKSFHILNLVYIFYKYVKSEKPLHFDNYYMILSSLCVLKYKIYFFINTLYTYFQWILTYSWNRFLINLSESKSLTDIKKNHEFYINFLIEAILIPIKTSHEELYNYYINDEYNKDNDIYKEYEQKFFNSSIRKNDEDSNISLSIHHINNISSNNKDTNLLINNNSTNIIIDKTKTDMYVHQNQKHNNISKNIIYKEKNAVLNKNSMDKQFLLNELFANNILNIIFIPSQIYEILLKLSKFLNIKFDLNFDNAYYNTYENYYKDQFKTSEDYEDEYNENSENDINDEYNENSDNDIIKIKRNLLNTSQNNNNNNNNNNNLKKLENEQFIFSIKNDIKALTKIFQINYSEFMKKLNIISFNAEDNSFFGPNKNYKLFNHIIRLDKNILKKISILEYMLSFQSYNNPTDVIN</sequence>